<comment type="similarity">
    <text evidence="1">Belongs to the glycosyltransferase 32 family.</text>
</comment>
<dbReference type="GO" id="GO:0000136">
    <property type="term" value="C:mannan polymerase complex"/>
    <property type="evidence" value="ECO:0007669"/>
    <property type="project" value="TreeGrafter"/>
</dbReference>
<dbReference type="GO" id="GO:0006487">
    <property type="term" value="P:protein N-linked glycosylation"/>
    <property type="evidence" value="ECO:0007669"/>
    <property type="project" value="TreeGrafter"/>
</dbReference>
<sequence>MHAPVQHFGSYFPFRSRNRIPVLIACIILSIFLLNTGNLGRFAYRSSVTGGHFPRKIWQSWKVDPLNFEERDLNLARSWVGKNPRYRYEVLTDQNDMQYVETYFGPEGFNRPDIVYVYRHLTAKIIKADLLRYLIMYAEGGVWTDIDVEALKPLDFFIPERYNEKSIDMIVGVEIDEPEFSNHTILGPKSQSFCQWTFICKPKLPVMLQLINNIIIWLDGVAREQNKPISDIELDFDQVISGTGPSAFTNVILAEMSKREGHEVNWHTFTNLRESKSVGGILVLTVEAFAAGQGHSDSGNHDGKIALVKHHYHASGWPSNHHRYSHPMFGEVEACNWNMECVQKWDADLAEFEALSEEEQQKRIAVKEAEDAARAAQEGG</sequence>
<dbReference type="FunFam" id="3.90.550.20:FF:000004">
    <property type="entry name" value="Glycosyltransferase family 32 protein"/>
    <property type="match status" value="1"/>
</dbReference>
<dbReference type="EMBL" id="ML975161">
    <property type="protein sequence ID" value="KAF1811550.1"/>
    <property type="molecule type" value="Genomic_DNA"/>
</dbReference>
<dbReference type="GO" id="GO:0000009">
    <property type="term" value="F:alpha-1,6-mannosyltransferase activity"/>
    <property type="evidence" value="ECO:0007669"/>
    <property type="project" value="InterPro"/>
</dbReference>
<dbReference type="PANTHER" id="PTHR31834">
    <property type="entry name" value="INITIATION-SPECIFIC ALPHA-1,6-MANNOSYLTRANSFERASE"/>
    <property type="match status" value="1"/>
</dbReference>
<dbReference type="GeneID" id="54417067"/>
<keyword evidence="3" id="KW-0472">Membrane</keyword>
<feature type="transmembrane region" description="Helical" evidence="3">
    <location>
        <begin position="20"/>
        <end position="37"/>
    </location>
</feature>
<evidence type="ECO:0000313" key="6">
    <source>
        <dbReference type="RefSeq" id="XP_033533181.1"/>
    </source>
</evidence>
<keyword evidence="5" id="KW-1185">Reference proteome</keyword>
<reference evidence="6" key="3">
    <citation type="submission" date="2025-04" db="UniProtKB">
        <authorList>
            <consortium name="RefSeq"/>
        </authorList>
    </citation>
    <scope>IDENTIFICATION</scope>
    <source>
        <strain evidence="6">CBS 781.70</strain>
    </source>
</reference>
<dbReference type="Proteomes" id="UP000504638">
    <property type="component" value="Unplaced"/>
</dbReference>
<dbReference type="PANTHER" id="PTHR31834:SF8">
    <property type="entry name" value="TRANSFERASE, PUTATIVE (AFU_ORTHOLOGUE AFUA_6G14040)-RELATED"/>
    <property type="match status" value="1"/>
</dbReference>
<evidence type="ECO:0000313" key="4">
    <source>
        <dbReference type="EMBL" id="KAF1811550.1"/>
    </source>
</evidence>
<evidence type="ECO:0000256" key="2">
    <source>
        <dbReference type="SAM" id="Coils"/>
    </source>
</evidence>
<evidence type="ECO:0000256" key="3">
    <source>
        <dbReference type="SAM" id="Phobius"/>
    </source>
</evidence>
<evidence type="ECO:0008006" key="7">
    <source>
        <dbReference type="Google" id="ProtNLM"/>
    </source>
</evidence>
<keyword evidence="3" id="KW-1133">Transmembrane helix</keyword>
<dbReference type="InterPro" id="IPR029044">
    <property type="entry name" value="Nucleotide-diphossugar_trans"/>
</dbReference>
<dbReference type="SUPFAM" id="SSF53448">
    <property type="entry name" value="Nucleotide-diphospho-sugar transferases"/>
    <property type="match status" value="1"/>
</dbReference>
<dbReference type="RefSeq" id="XP_033533181.1">
    <property type="nucleotide sequence ID" value="XM_033676497.1"/>
</dbReference>
<keyword evidence="2" id="KW-0175">Coiled coil</keyword>
<proteinExistence type="inferred from homology"/>
<feature type="coiled-coil region" evidence="2">
    <location>
        <begin position="342"/>
        <end position="375"/>
    </location>
</feature>
<dbReference type="InterPro" id="IPR007577">
    <property type="entry name" value="GlycoTrfase_DXD_sugar-bd_CS"/>
</dbReference>
<dbReference type="InterPro" id="IPR039367">
    <property type="entry name" value="Och1-like"/>
</dbReference>
<organism evidence="4">
    <name type="scientific">Eremomyces bilateralis CBS 781.70</name>
    <dbReference type="NCBI Taxonomy" id="1392243"/>
    <lineage>
        <taxon>Eukaryota</taxon>
        <taxon>Fungi</taxon>
        <taxon>Dikarya</taxon>
        <taxon>Ascomycota</taxon>
        <taxon>Pezizomycotina</taxon>
        <taxon>Dothideomycetes</taxon>
        <taxon>Dothideomycetes incertae sedis</taxon>
        <taxon>Eremomycetales</taxon>
        <taxon>Eremomycetaceae</taxon>
        <taxon>Eremomyces</taxon>
    </lineage>
</organism>
<dbReference type="Gene3D" id="3.90.550.20">
    <property type="match status" value="1"/>
</dbReference>
<protein>
    <recommendedName>
        <fullName evidence="7">Glycosyltransferase family 32 protein</fullName>
    </recommendedName>
</protein>
<dbReference type="OrthoDB" id="409543at2759"/>
<evidence type="ECO:0000256" key="1">
    <source>
        <dbReference type="ARBA" id="ARBA00009003"/>
    </source>
</evidence>
<keyword evidence="3" id="KW-0812">Transmembrane</keyword>
<gene>
    <name evidence="4 6" type="ORF">P152DRAFT_399010</name>
</gene>
<dbReference type="Pfam" id="PF04488">
    <property type="entry name" value="Gly_transf_sug"/>
    <property type="match status" value="1"/>
</dbReference>
<name>A0A6G1G0U9_9PEZI</name>
<reference evidence="6" key="2">
    <citation type="submission" date="2020-04" db="EMBL/GenBank/DDBJ databases">
        <authorList>
            <consortium name="NCBI Genome Project"/>
        </authorList>
    </citation>
    <scope>NUCLEOTIDE SEQUENCE</scope>
    <source>
        <strain evidence="6">CBS 781.70</strain>
    </source>
</reference>
<reference evidence="4 6" key="1">
    <citation type="submission" date="2020-01" db="EMBL/GenBank/DDBJ databases">
        <authorList>
            <consortium name="DOE Joint Genome Institute"/>
            <person name="Haridas S."/>
            <person name="Albert R."/>
            <person name="Binder M."/>
            <person name="Bloem J."/>
            <person name="Labutti K."/>
            <person name="Salamov A."/>
            <person name="Andreopoulos B."/>
            <person name="Baker S.E."/>
            <person name="Barry K."/>
            <person name="Bills G."/>
            <person name="Bluhm B.H."/>
            <person name="Cannon C."/>
            <person name="Castanera R."/>
            <person name="Culley D.E."/>
            <person name="Daum C."/>
            <person name="Ezra D."/>
            <person name="Gonzalez J.B."/>
            <person name="Henrissat B."/>
            <person name="Kuo A."/>
            <person name="Liang C."/>
            <person name="Lipzen A."/>
            <person name="Lutzoni F."/>
            <person name="Magnuson J."/>
            <person name="Mondo S."/>
            <person name="Nolan M."/>
            <person name="Ohm R."/>
            <person name="Pangilinan J."/>
            <person name="Park H.-J."/>
            <person name="Ramirez L."/>
            <person name="Alfaro M."/>
            <person name="Sun H."/>
            <person name="Tritt A."/>
            <person name="Yoshinaga Y."/>
            <person name="Zwiers L.-H."/>
            <person name="Turgeon B.G."/>
            <person name="Goodwin S.B."/>
            <person name="Spatafora J.W."/>
            <person name="Crous P.W."/>
            <person name="Grigoriev I.V."/>
        </authorList>
    </citation>
    <scope>NUCLEOTIDE SEQUENCE</scope>
    <source>
        <strain evidence="4 6">CBS 781.70</strain>
    </source>
</reference>
<evidence type="ECO:0000313" key="5">
    <source>
        <dbReference type="Proteomes" id="UP000504638"/>
    </source>
</evidence>
<accession>A0A6G1G0U9</accession>
<dbReference type="AlphaFoldDB" id="A0A6G1G0U9"/>